<feature type="domain" description="Rad50/SbcC-type AAA" evidence="4">
    <location>
        <begin position="5"/>
        <end position="169"/>
    </location>
</feature>
<dbReference type="SUPFAM" id="SSF52540">
    <property type="entry name" value="P-loop containing nucleoside triphosphate hydrolases"/>
    <property type="match status" value="1"/>
</dbReference>
<name>A0A3E2TSL9_9FIRM</name>
<comment type="subunit">
    <text evidence="2">Heterodimer of SbcC and SbcD.</text>
</comment>
<evidence type="ECO:0000256" key="1">
    <source>
        <dbReference type="ARBA" id="ARBA00006930"/>
    </source>
</evidence>
<gene>
    <name evidence="5" type="ORF">DW070_02180</name>
</gene>
<dbReference type="AlphaFoldDB" id="A0A3E2TSL9"/>
<evidence type="ECO:0000256" key="2">
    <source>
        <dbReference type="ARBA" id="ARBA00011322"/>
    </source>
</evidence>
<accession>A0A3E2TSL9</accession>
<comment type="caution">
    <text evidence="5">The sequence shown here is derived from an EMBL/GenBank/DDBJ whole genome shotgun (WGS) entry which is preliminary data.</text>
</comment>
<dbReference type="InterPro" id="IPR025662">
    <property type="entry name" value="Sigma_54_int_dom_ATP-bd_1"/>
</dbReference>
<evidence type="ECO:0000256" key="3">
    <source>
        <dbReference type="ARBA" id="ARBA00013368"/>
    </source>
</evidence>
<reference evidence="5 6" key="1">
    <citation type="submission" date="2018-08" db="EMBL/GenBank/DDBJ databases">
        <title>A genome reference for cultivated species of the human gut microbiota.</title>
        <authorList>
            <person name="Zou Y."/>
            <person name="Xue W."/>
            <person name="Luo G."/>
        </authorList>
    </citation>
    <scope>NUCLEOTIDE SEQUENCE [LARGE SCALE GENOMIC DNA]</scope>
    <source>
        <strain evidence="5 6">AF45-17</strain>
    </source>
</reference>
<dbReference type="GO" id="GO:0016887">
    <property type="term" value="F:ATP hydrolysis activity"/>
    <property type="evidence" value="ECO:0007669"/>
    <property type="project" value="InterPro"/>
</dbReference>
<dbReference type="Gene3D" id="3.40.50.300">
    <property type="entry name" value="P-loop containing nucleotide triphosphate hydrolases"/>
    <property type="match status" value="1"/>
</dbReference>
<dbReference type="InterPro" id="IPR027417">
    <property type="entry name" value="P-loop_NTPase"/>
</dbReference>
<dbReference type="EMBL" id="QVEP01000003">
    <property type="protein sequence ID" value="RGB81988.1"/>
    <property type="molecule type" value="Genomic_DNA"/>
</dbReference>
<proteinExistence type="inferred from homology"/>
<evidence type="ECO:0000313" key="5">
    <source>
        <dbReference type="EMBL" id="RGB81988.1"/>
    </source>
</evidence>
<dbReference type="PANTHER" id="PTHR32114:SF2">
    <property type="entry name" value="ABC TRANSPORTER ABCH.3"/>
    <property type="match status" value="1"/>
</dbReference>
<dbReference type="PANTHER" id="PTHR32114">
    <property type="entry name" value="ABC TRANSPORTER ABCH.3"/>
    <property type="match status" value="1"/>
</dbReference>
<dbReference type="InterPro" id="IPR038729">
    <property type="entry name" value="Rad50/SbcC_AAA"/>
</dbReference>
<dbReference type="PROSITE" id="PS00675">
    <property type="entry name" value="SIGMA54_INTERACT_1"/>
    <property type="match status" value="1"/>
</dbReference>
<dbReference type="Proteomes" id="UP000260773">
    <property type="component" value="Unassembled WGS sequence"/>
</dbReference>
<comment type="similarity">
    <text evidence="1">Belongs to the SMC family. SbcC subfamily.</text>
</comment>
<dbReference type="GO" id="GO:0006302">
    <property type="term" value="P:double-strand break repair"/>
    <property type="evidence" value="ECO:0007669"/>
    <property type="project" value="InterPro"/>
</dbReference>
<protein>
    <recommendedName>
        <fullName evidence="3">Nuclease SbcCD subunit C</fullName>
    </recommendedName>
</protein>
<sequence length="173" mass="19116">MKPIQLTMQAFGSYGKKTVIDFTKPDQNLFLITGDTGSGKTTIFDAIVFALYGEASSVVNRKNGAELQSQFAAASVEPFVELIFSEKEGSEDVHYTVRRVPKHVRPLKRGTGLKEESGSVSLIMSDGTEYPSKETDKKLEEIVGLTKNQFMQVAMIAQGEFMALLRANPMTRK</sequence>
<evidence type="ECO:0000259" key="4">
    <source>
        <dbReference type="Pfam" id="PF13476"/>
    </source>
</evidence>
<dbReference type="Pfam" id="PF13476">
    <property type="entry name" value="AAA_23"/>
    <property type="match status" value="1"/>
</dbReference>
<organism evidence="5 6">
    <name type="scientific">Coprococcus catus</name>
    <dbReference type="NCBI Taxonomy" id="116085"/>
    <lineage>
        <taxon>Bacteria</taxon>
        <taxon>Bacillati</taxon>
        <taxon>Bacillota</taxon>
        <taxon>Clostridia</taxon>
        <taxon>Lachnospirales</taxon>
        <taxon>Lachnospiraceae</taxon>
        <taxon>Coprococcus</taxon>
    </lineage>
</organism>
<evidence type="ECO:0000313" key="6">
    <source>
        <dbReference type="Proteomes" id="UP000260773"/>
    </source>
</evidence>